<dbReference type="Proteomes" id="UP000027997">
    <property type="component" value="Unassembled WGS sequence"/>
</dbReference>
<keyword evidence="2" id="KW-1185">Reference proteome</keyword>
<organism evidence="1 2">
    <name type="scientific">Endozoicomonas elysicola</name>
    <dbReference type="NCBI Taxonomy" id="305900"/>
    <lineage>
        <taxon>Bacteria</taxon>
        <taxon>Pseudomonadati</taxon>
        <taxon>Pseudomonadota</taxon>
        <taxon>Gammaproteobacteria</taxon>
        <taxon>Oceanospirillales</taxon>
        <taxon>Endozoicomonadaceae</taxon>
        <taxon>Endozoicomonas</taxon>
    </lineage>
</organism>
<comment type="caution">
    <text evidence="1">The sequence shown here is derived from an EMBL/GenBank/DDBJ whole genome shotgun (WGS) entry which is preliminary data.</text>
</comment>
<dbReference type="AlphaFoldDB" id="A0A081KDZ7"/>
<accession>A0A081KDZ7</accession>
<proteinExistence type="predicted"/>
<dbReference type="RefSeq" id="WP_020583703.1">
    <property type="nucleotide sequence ID" value="NZ_JOJP01000001.1"/>
</dbReference>
<dbReference type="EMBL" id="JOJP01000001">
    <property type="protein sequence ID" value="KEI72373.1"/>
    <property type="molecule type" value="Genomic_DNA"/>
</dbReference>
<sequence>MDNIIATCLFCSNGGTYPKGKSCIQKKCSQKFDKDIKASQPDIESALRIYRDEDFSHSPTSKTFDKIHLTKTTKPKITLLPTEHMVAALKPDKLEWIRSIKDHCKKSVFDDEDEDEELITLNLNNHLYMAEQLSDGYSLKFSSVIHDQKEELNIQNTLIEHLNHSGRYLIAYRYLNEEKQEQTQTFILQVAENGNCVVLSDVPDLVDDLEEFDSTEAFILRILGESFDEELEFIDLYQNNGRKQYS</sequence>
<protein>
    <submittedName>
        <fullName evidence="1">Uncharacterized protein</fullName>
    </submittedName>
</protein>
<gene>
    <name evidence="1" type="ORF">GV64_18015</name>
</gene>
<reference evidence="1 2" key="1">
    <citation type="submission" date="2014-06" db="EMBL/GenBank/DDBJ databases">
        <title>Whole Genome Sequences of Three Symbiotic Endozoicomonas Bacteria.</title>
        <authorList>
            <person name="Neave M.J."/>
            <person name="Apprill A."/>
            <person name="Voolstra C.R."/>
        </authorList>
    </citation>
    <scope>NUCLEOTIDE SEQUENCE [LARGE SCALE GENOMIC DNA]</scope>
    <source>
        <strain evidence="1 2">DSM 22380</strain>
    </source>
</reference>
<evidence type="ECO:0000313" key="1">
    <source>
        <dbReference type="EMBL" id="KEI72373.1"/>
    </source>
</evidence>
<name>A0A081KDZ7_9GAMM</name>
<dbReference type="STRING" id="305900.GV64_18015"/>
<evidence type="ECO:0000313" key="2">
    <source>
        <dbReference type="Proteomes" id="UP000027997"/>
    </source>
</evidence>